<dbReference type="Gene3D" id="1.25.40.20">
    <property type="entry name" value="Ankyrin repeat-containing domain"/>
    <property type="match status" value="3"/>
</dbReference>
<feature type="domain" description="Ion transport" evidence="15">
    <location>
        <begin position="782"/>
        <end position="1019"/>
    </location>
</feature>
<keyword evidence="5" id="KW-0677">Repeat</keyword>
<evidence type="ECO:0000256" key="8">
    <source>
        <dbReference type="ARBA" id="ARBA00023065"/>
    </source>
</evidence>
<keyword evidence="11" id="KW-0407">Ion channel</keyword>
<keyword evidence="6 14" id="KW-1133">Transmembrane helix</keyword>
<keyword evidence="4 14" id="KW-0812">Transmembrane</keyword>
<feature type="region of interest" description="Disordered" evidence="13">
    <location>
        <begin position="70"/>
        <end position="93"/>
    </location>
</feature>
<dbReference type="GO" id="GO:0005216">
    <property type="term" value="F:monoatomic ion channel activity"/>
    <property type="evidence" value="ECO:0007669"/>
    <property type="project" value="InterPro"/>
</dbReference>
<proteinExistence type="predicted"/>
<evidence type="ECO:0000256" key="1">
    <source>
        <dbReference type="ARBA" id="ARBA00004141"/>
    </source>
</evidence>
<dbReference type="InterPro" id="IPR005821">
    <property type="entry name" value="Ion_trans_dom"/>
</dbReference>
<feature type="transmembrane region" description="Helical" evidence="14">
    <location>
        <begin position="925"/>
        <end position="944"/>
    </location>
</feature>
<dbReference type="InterPro" id="IPR002110">
    <property type="entry name" value="Ankyrin_rpt"/>
</dbReference>
<dbReference type="Proteomes" id="UP000283509">
    <property type="component" value="Unassembled WGS sequence"/>
</dbReference>
<dbReference type="SMART" id="SM00248">
    <property type="entry name" value="ANK"/>
    <property type="match status" value="8"/>
</dbReference>
<evidence type="ECO:0000313" key="17">
    <source>
        <dbReference type="Proteomes" id="UP000283509"/>
    </source>
</evidence>
<keyword evidence="7 12" id="KW-0040">ANK repeat</keyword>
<accession>A0A423SW15</accession>
<evidence type="ECO:0000256" key="10">
    <source>
        <dbReference type="ARBA" id="ARBA00023180"/>
    </source>
</evidence>
<evidence type="ECO:0000256" key="13">
    <source>
        <dbReference type="SAM" id="MobiDB-lite"/>
    </source>
</evidence>
<dbReference type="PANTHER" id="PTHR47143:SF1">
    <property type="entry name" value="ION_TRANS DOMAIN-CONTAINING PROTEIN"/>
    <property type="match status" value="1"/>
</dbReference>
<evidence type="ECO:0000256" key="7">
    <source>
        <dbReference type="ARBA" id="ARBA00023043"/>
    </source>
</evidence>
<feature type="transmembrane region" description="Helical" evidence="14">
    <location>
        <begin position="819"/>
        <end position="837"/>
    </location>
</feature>
<keyword evidence="9 14" id="KW-0472">Membrane</keyword>
<feature type="transmembrane region" description="Helical" evidence="14">
    <location>
        <begin position="988"/>
        <end position="1010"/>
    </location>
</feature>
<reference evidence="16 17" key="1">
    <citation type="submission" date="2018-04" db="EMBL/GenBank/DDBJ databases">
        <authorList>
            <person name="Zhang X."/>
            <person name="Yuan J."/>
            <person name="Li F."/>
            <person name="Xiang J."/>
        </authorList>
    </citation>
    <scope>NUCLEOTIDE SEQUENCE [LARGE SCALE GENOMIC DNA]</scope>
    <source>
        <tissue evidence="16">Muscle</tissue>
    </source>
</reference>
<evidence type="ECO:0000256" key="4">
    <source>
        <dbReference type="ARBA" id="ARBA00022692"/>
    </source>
</evidence>
<keyword evidence="10" id="KW-0325">Glycoprotein</keyword>
<dbReference type="AlphaFoldDB" id="A0A423SW15"/>
<feature type="transmembrane region" description="Helical" evidence="14">
    <location>
        <begin position="887"/>
        <end position="913"/>
    </location>
</feature>
<feature type="compositionally biased region" description="Low complexity" evidence="13">
    <location>
        <begin position="189"/>
        <end position="200"/>
    </location>
</feature>
<dbReference type="PRINTS" id="PR01415">
    <property type="entry name" value="ANKYRIN"/>
</dbReference>
<comment type="subcellular location">
    <subcellularLocation>
        <location evidence="1">Membrane</location>
        <topology evidence="1">Multi-pass membrane protein</topology>
    </subcellularLocation>
</comment>
<keyword evidence="16" id="KW-0675">Receptor</keyword>
<feature type="transmembrane region" description="Helical" evidence="14">
    <location>
        <begin position="857"/>
        <end position="875"/>
    </location>
</feature>
<evidence type="ECO:0000256" key="14">
    <source>
        <dbReference type="SAM" id="Phobius"/>
    </source>
</evidence>
<evidence type="ECO:0000256" key="5">
    <source>
        <dbReference type="ARBA" id="ARBA00022737"/>
    </source>
</evidence>
<evidence type="ECO:0000256" key="9">
    <source>
        <dbReference type="ARBA" id="ARBA00023136"/>
    </source>
</evidence>
<keyword evidence="8" id="KW-0406">Ion transport</keyword>
<dbReference type="InterPro" id="IPR036770">
    <property type="entry name" value="Ankyrin_rpt-contain_sf"/>
</dbReference>
<feature type="region of interest" description="Disordered" evidence="13">
    <location>
        <begin position="139"/>
        <end position="273"/>
    </location>
</feature>
<dbReference type="PROSITE" id="PS50297">
    <property type="entry name" value="ANK_REP_REGION"/>
    <property type="match status" value="7"/>
</dbReference>
<dbReference type="OrthoDB" id="7464126at2759"/>
<comment type="caution">
    <text evidence="16">The sequence shown here is derived from an EMBL/GenBank/DDBJ whole genome shotgun (WGS) entry which is preliminary data.</text>
</comment>
<sequence>MFQATAGASRRLTMCLTFDQCRIEVFDDDNNHLLSSGGRGCLRRLKLYINLVYSMPSRLLRGVGVQRGSTEYQHGEGTRRRSGRLNGQRGAPADSCFRDHGTRAWKGVCGLGLAAQSARKVSYSCYDLHEVSGNPLADVAARERPLSTRSRPRDRPAGWGVPPKPVQPQRRHVYVTRSAPRPSYGNYDAHSSSPAPSSTHIHCAMNGSAGGLPSQSWTSSRHFRPPPIRPRVYSDCPRGTTASRSLRIKKWLQSRQTSMGSQDPSFASVDEGDEEGRLRSHFLDDITEVSENVFNRKEKRTFRVSAMKTRRRRQWRTTADREISPASETSHVDSEASVTFDKTLLEVTEGWNSQAVREHRINALRSFLTTRNQPLAVLNLLEAGKISEAIAMARECKVRVQLDVCLLWACQQGAVDIVRSLVAAGASKLTPLMMAARSGCVGGIKILLGAGADIDAGLDTTGETALHHAVRAGAPECVQLLISSGATVNPTTLYSESPLHVAVYEDLPNVVDILLSAGANVRASKGTSKMTALHIASNEGYYTIAHQLLKAGANPNQENQMGQTALHLAAKSQSYDTVQVLLSFSADPNARDRDLKTPLHYGIFKGSRSHECLRLLLEAGADTNAADLSGYTPLHIAAVHDSSYCVLLFLNHGADVTARTQGGVSALHLILRRTPTVLATIQENLDAAISFTDHDHQERDSQAQINFRVLVPGDTIGMESRMLSCFSREGQKLLLKHPVCEIFLLLKWLRVRNFFIFNLIFYSVLVALLSCYIMVVFPAASCYHLNATTQSKQAAEPQGPFEDEEDNLLRRDCGLHYEAFMVSLLYIIWFGFGILLLKEIFQMIDTPRTYFSSWDNVLIWPIIILTLTITISSYVRHDTRNWEHHLAAVVILLTWAELLSLIGRFPLFGVYIHMFTHVTKNFAKFLCAYACLLTAFSLSFGVLFPNQESFGKYGYRLIKTMVMMTGEIEYNDLFYGDEKLLYPETTHIIFFVFLIFVTIILMNLLVGLAVSDIQRLQKSAGLDLLVRQTDLISHFEAIMFSKWLKWILPKGILGLLHHRISLCPSLYGWTHVLTQKTLQDTGLPQETMDVVLRIARTRDHVSRRRNAFANFRTLSKTAQYSNDADGNVESSMDALRFGLDLLVWDADERRDDARQMKDDLAMVSSEVENMAQIMNAITMQKMCTSCQQGDERSSIYTSCETMDFSNGGNPTLRLKVPSSEASCH</sequence>
<evidence type="ECO:0000256" key="3">
    <source>
        <dbReference type="ARBA" id="ARBA00022606"/>
    </source>
</evidence>
<evidence type="ECO:0000259" key="15">
    <source>
        <dbReference type="Pfam" id="PF00520"/>
    </source>
</evidence>
<dbReference type="InterPro" id="IPR052076">
    <property type="entry name" value="TRP_cation_channel"/>
</dbReference>
<dbReference type="Pfam" id="PF12796">
    <property type="entry name" value="Ank_2"/>
    <property type="match status" value="3"/>
</dbReference>
<dbReference type="PROSITE" id="PS50088">
    <property type="entry name" value="ANK_REPEAT"/>
    <property type="match status" value="7"/>
</dbReference>
<dbReference type="EMBL" id="QCYY01002692">
    <property type="protein sequence ID" value="ROT68318.1"/>
    <property type="molecule type" value="Genomic_DNA"/>
</dbReference>
<evidence type="ECO:0000313" key="16">
    <source>
        <dbReference type="EMBL" id="ROT68318.1"/>
    </source>
</evidence>
<feature type="repeat" description="ANK" evidence="12">
    <location>
        <begin position="427"/>
        <end position="459"/>
    </location>
</feature>
<feature type="repeat" description="ANK" evidence="12">
    <location>
        <begin position="561"/>
        <end position="593"/>
    </location>
</feature>
<protein>
    <submittedName>
        <fullName evidence="16">Transient receptor potential channel pyrexia</fullName>
    </submittedName>
</protein>
<organism evidence="16 17">
    <name type="scientific">Penaeus vannamei</name>
    <name type="common">Whiteleg shrimp</name>
    <name type="synonym">Litopenaeus vannamei</name>
    <dbReference type="NCBI Taxonomy" id="6689"/>
    <lineage>
        <taxon>Eukaryota</taxon>
        <taxon>Metazoa</taxon>
        <taxon>Ecdysozoa</taxon>
        <taxon>Arthropoda</taxon>
        <taxon>Crustacea</taxon>
        <taxon>Multicrustacea</taxon>
        <taxon>Malacostraca</taxon>
        <taxon>Eumalacostraca</taxon>
        <taxon>Eucarida</taxon>
        <taxon>Decapoda</taxon>
        <taxon>Dendrobranchiata</taxon>
        <taxon>Penaeoidea</taxon>
        <taxon>Penaeidae</taxon>
        <taxon>Penaeus</taxon>
    </lineage>
</organism>
<feature type="transmembrane region" description="Helical" evidence="14">
    <location>
        <begin position="754"/>
        <end position="777"/>
    </location>
</feature>
<feature type="compositionally biased region" description="Basic and acidic residues" evidence="13">
    <location>
        <begin position="140"/>
        <end position="156"/>
    </location>
</feature>
<feature type="repeat" description="ANK" evidence="12">
    <location>
        <begin position="629"/>
        <end position="661"/>
    </location>
</feature>
<name>A0A423SW15_PENVA</name>
<gene>
    <name evidence="16" type="ORF">C7M84_013552</name>
</gene>
<evidence type="ECO:0000256" key="6">
    <source>
        <dbReference type="ARBA" id="ARBA00022989"/>
    </source>
</evidence>
<evidence type="ECO:0000256" key="12">
    <source>
        <dbReference type="PROSITE-ProRule" id="PRU00023"/>
    </source>
</evidence>
<evidence type="ECO:0000256" key="11">
    <source>
        <dbReference type="ARBA" id="ARBA00023303"/>
    </source>
</evidence>
<feature type="repeat" description="ANK" evidence="12">
    <location>
        <begin position="461"/>
        <end position="493"/>
    </location>
</feature>
<keyword evidence="3" id="KW-0716">Sensory transduction</keyword>
<reference evidence="16 17" key="2">
    <citation type="submission" date="2019-01" db="EMBL/GenBank/DDBJ databases">
        <title>The decoding of complex shrimp genome reveals the adaptation for benthos swimmer, frequently molting mechanism and breeding impact on genome.</title>
        <authorList>
            <person name="Sun Y."/>
            <person name="Gao Y."/>
            <person name="Yu Y."/>
        </authorList>
    </citation>
    <scope>NUCLEOTIDE SEQUENCE [LARGE SCALE GENOMIC DNA]</scope>
    <source>
        <tissue evidence="16">Muscle</tissue>
    </source>
</reference>
<feature type="repeat" description="ANK" evidence="12">
    <location>
        <begin position="494"/>
        <end position="526"/>
    </location>
</feature>
<dbReference type="PANTHER" id="PTHR47143">
    <property type="entry name" value="TRANSIENT RECEPTOR POTENTIAL CATION CHANNEL PROTEIN PAINLESS"/>
    <property type="match status" value="1"/>
</dbReference>
<feature type="repeat" description="ANK" evidence="12">
    <location>
        <begin position="594"/>
        <end position="628"/>
    </location>
</feature>
<keyword evidence="2" id="KW-0813">Transport</keyword>
<dbReference type="SUPFAM" id="SSF48403">
    <property type="entry name" value="Ankyrin repeat"/>
    <property type="match status" value="1"/>
</dbReference>
<evidence type="ECO:0000256" key="2">
    <source>
        <dbReference type="ARBA" id="ARBA00022448"/>
    </source>
</evidence>
<feature type="compositionally biased region" description="Polar residues" evidence="13">
    <location>
        <begin position="253"/>
        <end position="265"/>
    </location>
</feature>
<feature type="repeat" description="ANK" evidence="12">
    <location>
        <begin position="528"/>
        <end position="560"/>
    </location>
</feature>
<dbReference type="Pfam" id="PF00023">
    <property type="entry name" value="Ank"/>
    <property type="match status" value="1"/>
</dbReference>
<keyword evidence="17" id="KW-1185">Reference proteome</keyword>
<dbReference type="GO" id="GO:0034703">
    <property type="term" value="C:cation channel complex"/>
    <property type="evidence" value="ECO:0007669"/>
    <property type="project" value="UniProtKB-ARBA"/>
</dbReference>
<dbReference type="Pfam" id="PF00520">
    <property type="entry name" value="Ion_trans"/>
    <property type="match status" value="1"/>
</dbReference>